<evidence type="ECO:0000256" key="7">
    <source>
        <dbReference type="SAM" id="Phobius"/>
    </source>
</evidence>
<dbReference type="InterPro" id="IPR022764">
    <property type="entry name" value="Peptidase_S54_rhomboid_dom"/>
</dbReference>
<evidence type="ECO:0000256" key="3">
    <source>
        <dbReference type="ARBA" id="ARBA00022692"/>
    </source>
</evidence>
<protein>
    <submittedName>
        <fullName evidence="9">Presenilins-associated rhomboid-like protein</fullName>
    </submittedName>
</protein>
<dbReference type="STRING" id="478820.A0A196SDI3"/>
<keyword evidence="10" id="KW-1185">Reference proteome</keyword>
<evidence type="ECO:0000256" key="1">
    <source>
        <dbReference type="ARBA" id="ARBA00004141"/>
    </source>
</evidence>
<keyword evidence="4" id="KW-0378">Hydrolase</keyword>
<dbReference type="PANTHER" id="PTHR43731:SF14">
    <property type="entry name" value="PRESENILIN-ASSOCIATED RHOMBOID-LIKE PROTEIN, MITOCHONDRIAL"/>
    <property type="match status" value="1"/>
</dbReference>
<evidence type="ECO:0000256" key="2">
    <source>
        <dbReference type="ARBA" id="ARBA00009045"/>
    </source>
</evidence>
<organism evidence="9 10">
    <name type="scientific">Blastocystis sp. subtype 1 (strain ATCC 50177 / NandII)</name>
    <dbReference type="NCBI Taxonomy" id="478820"/>
    <lineage>
        <taxon>Eukaryota</taxon>
        <taxon>Sar</taxon>
        <taxon>Stramenopiles</taxon>
        <taxon>Bigyra</taxon>
        <taxon>Opalozoa</taxon>
        <taxon>Opalinata</taxon>
        <taxon>Blastocystidae</taxon>
        <taxon>Blastocystis</taxon>
    </lineage>
</organism>
<dbReference type="GO" id="GO:0016020">
    <property type="term" value="C:membrane"/>
    <property type="evidence" value="ECO:0007669"/>
    <property type="project" value="UniProtKB-SubCell"/>
</dbReference>
<feature type="transmembrane region" description="Helical" evidence="7">
    <location>
        <begin position="278"/>
        <end position="302"/>
    </location>
</feature>
<comment type="similarity">
    <text evidence="2">Belongs to the peptidase S54 family.</text>
</comment>
<dbReference type="OrthoDB" id="10260614at2759"/>
<comment type="caution">
    <text evidence="9">The sequence shown here is derived from an EMBL/GenBank/DDBJ whole genome shotgun (WGS) entry which is preliminary data.</text>
</comment>
<feature type="transmembrane region" description="Helical" evidence="7">
    <location>
        <begin position="253"/>
        <end position="272"/>
    </location>
</feature>
<evidence type="ECO:0000256" key="4">
    <source>
        <dbReference type="ARBA" id="ARBA00022801"/>
    </source>
</evidence>
<dbReference type="PANTHER" id="PTHR43731">
    <property type="entry name" value="RHOMBOID PROTEASE"/>
    <property type="match status" value="1"/>
</dbReference>
<sequence>MSIVRSVRCASAFERSLFATFPVSRSTRGLQATFQRQVRDYSRRSRFSEYRTTTCSKYGKPTLFLFCGIGAVYTGAIIVQEEKLQFASKKYPAYFRHAMVQLSAGVEWRDIWRRYEMLRRTEYSQKANKGSILSLWARFRVWWLGLDDYYRCIAPIVGLNVLVWCLWRVPRCSNVMVRYFLCQPYVSKVSSLCLSTFSHQDFWHLACNMVGLVSFGRLAYDVLGNDQFYAFYLSAGMFSSYVSYLAKFAMHRTAIASLGASGAVYAVMALAIKQFPGISVSIIFLPFIPIAGPMAFLGLVLFDIFGMISGKTPFDHPAHLGGAAFGYFYEPIRNVLWNHYRQFLVVNYRKLRH</sequence>
<comment type="subcellular location">
    <subcellularLocation>
        <location evidence="1">Membrane</location>
        <topology evidence="1">Multi-pass membrane protein</topology>
    </subcellularLocation>
</comment>
<accession>A0A196SDI3</accession>
<name>A0A196SDI3_BLAHN</name>
<feature type="transmembrane region" description="Helical" evidence="7">
    <location>
        <begin position="228"/>
        <end position="246"/>
    </location>
</feature>
<keyword evidence="6 7" id="KW-0472">Membrane</keyword>
<dbReference type="InterPro" id="IPR035952">
    <property type="entry name" value="Rhomboid-like_sf"/>
</dbReference>
<dbReference type="Pfam" id="PF01694">
    <property type="entry name" value="Rhomboid"/>
    <property type="match status" value="1"/>
</dbReference>
<keyword evidence="5 7" id="KW-1133">Transmembrane helix</keyword>
<evidence type="ECO:0000259" key="8">
    <source>
        <dbReference type="Pfam" id="PF01694"/>
    </source>
</evidence>
<dbReference type="FunFam" id="1.20.1540.10:FF:000012">
    <property type="entry name" value="Rhomboid family protein"/>
    <property type="match status" value="1"/>
</dbReference>
<dbReference type="SUPFAM" id="SSF144091">
    <property type="entry name" value="Rhomboid-like"/>
    <property type="match status" value="1"/>
</dbReference>
<dbReference type="AlphaFoldDB" id="A0A196SDI3"/>
<evidence type="ECO:0000256" key="5">
    <source>
        <dbReference type="ARBA" id="ARBA00022989"/>
    </source>
</evidence>
<evidence type="ECO:0000313" key="9">
    <source>
        <dbReference type="EMBL" id="OAO14192.1"/>
    </source>
</evidence>
<dbReference type="EMBL" id="LXWW01000281">
    <property type="protein sequence ID" value="OAO14192.1"/>
    <property type="molecule type" value="Genomic_DNA"/>
</dbReference>
<gene>
    <name evidence="9" type="ORF">AV274_4115</name>
</gene>
<dbReference type="GO" id="GO:0006465">
    <property type="term" value="P:signal peptide processing"/>
    <property type="evidence" value="ECO:0007669"/>
    <property type="project" value="TreeGrafter"/>
</dbReference>
<dbReference type="Gene3D" id="1.20.1540.10">
    <property type="entry name" value="Rhomboid-like"/>
    <property type="match status" value="1"/>
</dbReference>
<reference evidence="9 10" key="1">
    <citation type="submission" date="2016-05" db="EMBL/GenBank/DDBJ databases">
        <title>Nuclear genome of Blastocystis sp. subtype 1 NandII.</title>
        <authorList>
            <person name="Gentekaki E."/>
            <person name="Curtis B."/>
            <person name="Stairs C."/>
            <person name="Eme L."/>
            <person name="Herman E."/>
            <person name="Klimes V."/>
            <person name="Arias M.C."/>
            <person name="Elias M."/>
            <person name="Hilliou F."/>
            <person name="Klute M."/>
            <person name="Malik S.-B."/>
            <person name="Pightling A."/>
            <person name="Rachubinski R."/>
            <person name="Salas D."/>
            <person name="Schlacht A."/>
            <person name="Suga H."/>
            <person name="Archibald J."/>
            <person name="Ball S.G."/>
            <person name="Clark G."/>
            <person name="Dacks J."/>
            <person name="Van Der Giezen M."/>
            <person name="Tsaousis A."/>
            <person name="Roger A."/>
        </authorList>
    </citation>
    <scope>NUCLEOTIDE SEQUENCE [LARGE SCALE GENOMIC DNA]</scope>
    <source>
        <strain evidence="10">ATCC 50177 / NandII</strain>
    </source>
</reference>
<keyword evidence="3 7" id="KW-0812">Transmembrane</keyword>
<dbReference type="Proteomes" id="UP000078348">
    <property type="component" value="Unassembled WGS sequence"/>
</dbReference>
<evidence type="ECO:0000313" key="10">
    <source>
        <dbReference type="Proteomes" id="UP000078348"/>
    </source>
</evidence>
<feature type="transmembrane region" description="Helical" evidence="7">
    <location>
        <begin position="62"/>
        <end position="79"/>
    </location>
</feature>
<dbReference type="GO" id="GO:0004252">
    <property type="term" value="F:serine-type endopeptidase activity"/>
    <property type="evidence" value="ECO:0007669"/>
    <property type="project" value="InterPro"/>
</dbReference>
<dbReference type="InterPro" id="IPR050925">
    <property type="entry name" value="Rhomboid_protease_S54"/>
</dbReference>
<feature type="domain" description="Peptidase S54 rhomboid" evidence="8">
    <location>
        <begin position="188"/>
        <end position="330"/>
    </location>
</feature>
<evidence type="ECO:0000256" key="6">
    <source>
        <dbReference type="ARBA" id="ARBA00023136"/>
    </source>
</evidence>
<proteinExistence type="inferred from homology"/>